<reference evidence="1 4" key="1">
    <citation type="submission" date="2014-05" db="EMBL/GenBank/DDBJ databases">
        <title>Methylome analysis of the phasevarions of Haemophilus influenzae.</title>
        <authorList>
            <person name="Atack J.M."/>
            <person name="Fox K.L."/>
            <person name="Power P.M."/>
            <person name="Clark T."/>
            <person name="Jurcisek J."/>
            <person name="Korlach J."/>
            <person name="Bakaletz L.O."/>
            <person name="Jennings M.P."/>
        </authorList>
    </citation>
    <scope>NUCLEOTIDE SEQUENCE [LARGE SCALE GENOMIC DNA]</scope>
    <source>
        <strain evidence="1 4">1209</strain>
    </source>
</reference>
<dbReference type="EMBL" id="JMQP01000002">
    <property type="protein sequence ID" value="KIS35294.1"/>
    <property type="molecule type" value="Genomic_DNA"/>
</dbReference>
<dbReference type="PATRIC" id="fig|727.564.peg.1118"/>
<dbReference type="AlphaFoldDB" id="A0A0D0IHK9"/>
<evidence type="ECO:0000313" key="2">
    <source>
        <dbReference type="EMBL" id="PRK64738.1"/>
    </source>
</evidence>
<reference evidence="2 5" key="2">
    <citation type="submission" date="2017-02" db="EMBL/GenBank/DDBJ databases">
        <title>Haemophilus influenzae in COPD genome sequencing project.</title>
        <authorList>
            <person name="Murphy T.F."/>
            <person name="Kong Y."/>
            <person name="Nadendla S."/>
            <person name="Tettelin H."/>
            <person name="Pettigrew M."/>
        </authorList>
    </citation>
    <scope>NUCLEOTIDE SEQUENCE [LARGE SCALE GENOMIC DNA]</scope>
    <source>
        <strain evidence="3 5">19P94H1</strain>
        <strain evidence="2">84P15H4</strain>
    </source>
</reference>
<gene>
    <name evidence="3" type="ORF">BV022_01472</name>
    <name evidence="2" type="ORF">BV163_01276</name>
    <name evidence="1" type="ORF">NTHI1209_00898</name>
</gene>
<organism evidence="2">
    <name type="scientific">Haemophilus influenzae</name>
    <dbReference type="NCBI Taxonomy" id="727"/>
    <lineage>
        <taxon>Bacteria</taxon>
        <taxon>Pseudomonadati</taxon>
        <taxon>Pseudomonadota</taxon>
        <taxon>Gammaproteobacteria</taxon>
        <taxon>Pasteurellales</taxon>
        <taxon>Pasteurellaceae</taxon>
        <taxon>Haemophilus</taxon>
    </lineage>
</organism>
<dbReference type="RefSeq" id="WP_005663359.1">
    <property type="nucleotide sequence ID" value="NZ_AP018766.1"/>
</dbReference>
<name>A0A0D0IHK9_HAEIF</name>
<dbReference type="EMBL" id="MZHU01000048">
    <property type="protein sequence ID" value="PRK64738.1"/>
    <property type="molecule type" value="Genomic_DNA"/>
</dbReference>
<evidence type="ECO:0000313" key="3">
    <source>
        <dbReference type="EMBL" id="PRL89054.1"/>
    </source>
</evidence>
<comment type="caution">
    <text evidence="2">The sequence shown here is derived from an EMBL/GenBank/DDBJ whole genome shotgun (WGS) entry which is preliminary data.</text>
</comment>
<protein>
    <submittedName>
        <fullName evidence="2">Uncharacterized protein</fullName>
    </submittedName>
</protein>
<evidence type="ECO:0000313" key="1">
    <source>
        <dbReference type="EMBL" id="KIS35294.1"/>
    </source>
</evidence>
<evidence type="ECO:0000313" key="4">
    <source>
        <dbReference type="Proteomes" id="UP000050700"/>
    </source>
</evidence>
<sequence>MAAIILSRGALSFCAKDVYHKLDNAQEQLFAYFYHLDKGDEQSANKAFSEYIRLGDIAIQAKRELMKKHAEWADWREKRK</sequence>
<evidence type="ECO:0000313" key="5">
    <source>
        <dbReference type="Proteomes" id="UP000238666"/>
    </source>
</evidence>
<dbReference type="EMBL" id="MZKM01000051">
    <property type="protein sequence ID" value="PRL89054.1"/>
    <property type="molecule type" value="Genomic_DNA"/>
</dbReference>
<accession>A0A0D0IHK9</accession>
<proteinExistence type="predicted"/>
<dbReference type="Proteomes" id="UP000050700">
    <property type="component" value="Unassembled WGS sequence"/>
</dbReference>